<protein>
    <recommendedName>
        <fullName evidence="6">Profilin</fullName>
    </recommendedName>
</protein>
<accession>A0A9D4TTH1</accession>
<dbReference type="SMR" id="A0A9D4TTH1"/>
<dbReference type="InterPro" id="IPR036140">
    <property type="entry name" value="PFN_sf"/>
</dbReference>
<dbReference type="OrthoDB" id="421374at2759"/>
<keyword evidence="3" id="KW-0963">Cytoplasm</keyword>
<evidence type="ECO:0000256" key="3">
    <source>
        <dbReference type="ARBA" id="ARBA00022490"/>
    </source>
</evidence>
<evidence type="ECO:0000256" key="6">
    <source>
        <dbReference type="RuleBase" id="RU003909"/>
    </source>
</evidence>
<dbReference type="PANTHER" id="PTHR11604:SF0">
    <property type="entry name" value="PROFILIN"/>
    <property type="match status" value="1"/>
</dbReference>
<dbReference type="InterPro" id="IPR005455">
    <property type="entry name" value="PFN_euk"/>
</dbReference>
<evidence type="ECO:0000256" key="5">
    <source>
        <dbReference type="ARBA" id="ARBA00023212"/>
    </source>
</evidence>
<evidence type="ECO:0000256" key="1">
    <source>
        <dbReference type="ARBA" id="ARBA00004245"/>
    </source>
</evidence>
<dbReference type="EMBL" id="SIDB01000003">
    <property type="protein sequence ID" value="KAI3434494.1"/>
    <property type="molecule type" value="Genomic_DNA"/>
</dbReference>
<dbReference type="Proteomes" id="UP001055712">
    <property type="component" value="Unassembled WGS sequence"/>
</dbReference>
<dbReference type="Pfam" id="PF00235">
    <property type="entry name" value="Profilin"/>
    <property type="match status" value="1"/>
</dbReference>
<evidence type="ECO:0000256" key="4">
    <source>
        <dbReference type="ARBA" id="ARBA00023203"/>
    </source>
</evidence>
<dbReference type="GO" id="GO:0003785">
    <property type="term" value="F:actin monomer binding"/>
    <property type="evidence" value="ECO:0007669"/>
    <property type="project" value="TreeGrafter"/>
</dbReference>
<keyword evidence="8" id="KW-1185">Reference proteome</keyword>
<evidence type="ECO:0000256" key="2">
    <source>
        <dbReference type="ARBA" id="ARBA00010058"/>
    </source>
</evidence>
<keyword evidence="4 6" id="KW-0009">Actin-binding</keyword>
<keyword evidence="5" id="KW-0206">Cytoskeleton</keyword>
<comment type="similarity">
    <text evidence="2 6">Belongs to the profilin family.</text>
</comment>
<dbReference type="FunFam" id="3.30.450.30:FF:000001">
    <property type="entry name" value="Profilin"/>
    <property type="match status" value="1"/>
</dbReference>
<dbReference type="GO" id="GO:0005938">
    <property type="term" value="C:cell cortex"/>
    <property type="evidence" value="ECO:0007669"/>
    <property type="project" value="TreeGrafter"/>
</dbReference>
<gene>
    <name evidence="7" type="ORF">D9Q98_002569</name>
</gene>
<dbReference type="CDD" id="cd00148">
    <property type="entry name" value="PROF"/>
    <property type="match status" value="1"/>
</dbReference>
<dbReference type="SMART" id="SM00392">
    <property type="entry name" value="PROF"/>
    <property type="match status" value="1"/>
</dbReference>
<dbReference type="InterPro" id="IPR048278">
    <property type="entry name" value="PFN"/>
</dbReference>
<dbReference type="Gene3D" id="3.30.450.30">
    <property type="entry name" value="Dynein light chain 2a, cytoplasmic"/>
    <property type="match status" value="1"/>
</dbReference>
<dbReference type="AlphaFoldDB" id="A0A9D4TTH1"/>
<comment type="caution">
    <text evidence="7">The sequence shown here is derived from an EMBL/GenBank/DDBJ whole genome shotgun (WGS) entry which is preliminary data.</text>
</comment>
<comment type="subcellular location">
    <subcellularLocation>
        <location evidence="1">Cytoplasm</location>
        <location evidence="1">Cytoskeleton</location>
    </subcellularLocation>
</comment>
<sequence length="132" mass="13780">MSWQQFVDDQLMCTLPGGGQLKHAAIWGHDGGVWACDAAFPTVSPEEVSALVEGFNDTSKLAQSGIRIGGEKYMLVAGEPGEVLRGKKGAGGCTLKKTQTAVVVGIYGEGVPHGDCNIVVEGLADYIVEVGM</sequence>
<reference evidence="7" key="1">
    <citation type="journal article" date="2019" name="Plant J.">
        <title>Chlorella vulgaris genome assembly and annotation reveals the molecular basis for metabolic acclimation to high light conditions.</title>
        <authorList>
            <person name="Cecchin M."/>
            <person name="Marcolungo L."/>
            <person name="Rossato M."/>
            <person name="Girolomoni L."/>
            <person name="Cosentino E."/>
            <person name="Cuine S."/>
            <person name="Li-Beisson Y."/>
            <person name="Delledonne M."/>
            <person name="Ballottari M."/>
        </authorList>
    </citation>
    <scope>NUCLEOTIDE SEQUENCE</scope>
    <source>
        <strain evidence="7">211/11P</strain>
    </source>
</reference>
<proteinExistence type="inferred from homology"/>
<dbReference type="PANTHER" id="PTHR11604">
    <property type="entry name" value="PROFILIN"/>
    <property type="match status" value="1"/>
</dbReference>
<name>A0A9D4TTH1_CHLVU</name>
<dbReference type="GO" id="GO:0005856">
    <property type="term" value="C:cytoskeleton"/>
    <property type="evidence" value="ECO:0007669"/>
    <property type="project" value="UniProtKB-SubCell"/>
</dbReference>
<reference evidence="7" key="2">
    <citation type="submission" date="2020-11" db="EMBL/GenBank/DDBJ databases">
        <authorList>
            <person name="Cecchin M."/>
            <person name="Marcolungo L."/>
            <person name="Rossato M."/>
            <person name="Girolomoni L."/>
            <person name="Cosentino E."/>
            <person name="Cuine S."/>
            <person name="Li-Beisson Y."/>
            <person name="Delledonne M."/>
            <person name="Ballottari M."/>
        </authorList>
    </citation>
    <scope>NUCLEOTIDE SEQUENCE</scope>
    <source>
        <strain evidence="7">211/11P</strain>
        <tissue evidence="7">Whole cell</tissue>
    </source>
</reference>
<organism evidence="7 8">
    <name type="scientific">Chlorella vulgaris</name>
    <name type="common">Green alga</name>
    <dbReference type="NCBI Taxonomy" id="3077"/>
    <lineage>
        <taxon>Eukaryota</taxon>
        <taxon>Viridiplantae</taxon>
        <taxon>Chlorophyta</taxon>
        <taxon>core chlorophytes</taxon>
        <taxon>Trebouxiophyceae</taxon>
        <taxon>Chlorellales</taxon>
        <taxon>Chlorellaceae</taxon>
        <taxon>Chlorella clade</taxon>
        <taxon>Chlorella</taxon>
    </lineage>
</organism>
<evidence type="ECO:0000313" key="8">
    <source>
        <dbReference type="Proteomes" id="UP001055712"/>
    </source>
</evidence>
<dbReference type="PRINTS" id="PR00392">
    <property type="entry name" value="PROFILIN"/>
</dbReference>
<evidence type="ECO:0000313" key="7">
    <source>
        <dbReference type="EMBL" id="KAI3434494.1"/>
    </source>
</evidence>
<dbReference type="SUPFAM" id="SSF55770">
    <property type="entry name" value="Profilin (actin-binding protein)"/>
    <property type="match status" value="1"/>
</dbReference>
<dbReference type="PRINTS" id="PR01640">
    <property type="entry name" value="PROFILINPLNT"/>
</dbReference>